<dbReference type="AlphaFoldDB" id="A0A2H4V9L2"/>
<dbReference type="RefSeq" id="WP_100904745.1">
    <property type="nucleotide sequence ID" value="NZ_CP017766.1"/>
</dbReference>
<accession>A0A2H4V9L2</accession>
<protein>
    <submittedName>
        <fullName evidence="2">Uncharacterized protein</fullName>
    </submittedName>
</protein>
<name>A0A2H4V9L2_9EURY</name>
<dbReference type="GeneID" id="35120169"/>
<dbReference type="Proteomes" id="UP000232806">
    <property type="component" value="Chromosome"/>
</dbReference>
<keyword evidence="1" id="KW-0472">Membrane</keyword>
<keyword evidence="1" id="KW-0812">Transmembrane</keyword>
<sequence length="152" mass="17508">MNKVLKMNKKKIFIIYIVLDMFFVGIGMGVPVFCILFGFPVGWYLSERLTLPEKNLNNIFNQILKCAFYTSLFTFILMLVIWVPVSAMLFDPAADFANFGIPMILYDPKISFIGWIILMIFISPFLQLLTTVFASNMVLWRLSKKIEEGGKL</sequence>
<evidence type="ECO:0000313" key="2">
    <source>
        <dbReference type="EMBL" id="AUB54770.1"/>
    </source>
</evidence>
<feature type="transmembrane region" description="Helical" evidence="1">
    <location>
        <begin position="12"/>
        <end position="45"/>
    </location>
</feature>
<dbReference type="OrthoDB" id="67165at2157"/>
<organism evidence="2 3">
    <name type="scientific">Methanobacterium subterraneum</name>
    <dbReference type="NCBI Taxonomy" id="59277"/>
    <lineage>
        <taxon>Archaea</taxon>
        <taxon>Methanobacteriati</taxon>
        <taxon>Methanobacteriota</taxon>
        <taxon>Methanomada group</taxon>
        <taxon>Methanobacteria</taxon>
        <taxon>Methanobacteriales</taxon>
        <taxon>Methanobacteriaceae</taxon>
        <taxon>Methanobacterium</taxon>
    </lineage>
</organism>
<keyword evidence="1" id="KW-1133">Transmembrane helix</keyword>
<feature type="transmembrane region" description="Helical" evidence="1">
    <location>
        <begin position="110"/>
        <end position="134"/>
    </location>
</feature>
<proteinExistence type="predicted"/>
<reference evidence="2 3" key="1">
    <citation type="submission" date="2016-10" db="EMBL/GenBank/DDBJ databases">
        <title>Comparative genomics between deep and shallow subseafloor isolates.</title>
        <authorList>
            <person name="Ishii S."/>
            <person name="Miller J.R."/>
            <person name="Sutton G."/>
            <person name="Suzuki S."/>
            <person name="Methe B."/>
            <person name="Inagaki F."/>
            <person name="Imachi H."/>
        </authorList>
    </citation>
    <scope>NUCLEOTIDE SEQUENCE [LARGE SCALE GENOMIC DNA]</scope>
    <source>
        <strain evidence="2 3">MO-MB1</strain>
    </source>
</reference>
<evidence type="ECO:0000313" key="3">
    <source>
        <dbReference type="Proteomes" id="UP000232806"/>
    </source>
</evidence>
<gene>
    <name evidence="2" type="ORF">BK007_01220</name>
</gene>
<dbReference type="EMBL" id="CP017766">
    <property type="protein sequence ID" value="AUB54770.1"/>
    <property type="molecule type" value="Genomic_DNA"/>
</dbReference>
<feature type="transmembrane region" description="Helical" evidence="1">
    <location>
        <begin position="66"/>
        <end position="90"/>
    </location>
</feature>
<evidence type="ECO:0000256" key="1">
    <source>
        <dbReference type="SAM" id="Phobius"/>
    </source>
</evidence>